<reference evidence="5" key="2">
    <citation type="submission" date="2019-06" db="EMBL/GenBank/DDBJ databases">
        <title>Co-occurence of chitin degradation, pigmentation and bioactivity in marine Pseudoalteromonas.</title>
        <authorList>
            <person name="Sonnenschein E.C."/>
            <person name="Bech P.K."/>
        </authorList>
    </citation>
    <scope>NUCLEOTIDE SEQUENCE [LARGE SCALE GENOMIC DNA]</scope>
    <source>
        <strain evidence="5">S3790</strain>
    </source>
</reference>
<dbReference type="CDD" id="cd16893">
    <property type="entry name" value="LT_MltC_MltE"/>
    <property type="match status" value="1"/>
</dbReference>
<proteinExistence type="inferred from homology"/>
<dbReference type="InterPro" id="IPR008258">
    <property type="entry name" value="Transglycosylase_SLT_dom_1"/>
</dbReference>
<protein>
    <submittedName>
        <fullName evidence="4">DUF3393 domain-containing protein</fullName>
    </submittedName>
</protein>
<feature type="domain" description="Transglycosylase SLT" evidence="3">
    <location>
        <begin position="287"/>
        <end position="412"/>
    </location>
</feature>
<dbReference type="Pfam" id="PF01464">
    <property type="entry name" value="SLT"/>
    <property type="match status" value="1"/>
</dbReference>
<dbReference type="GO" id="GO:0008933">
    <property type="term" value="F:peptidoglycan lytic transglycosylase activity"/>
    <property type="evidence" value="ECO:0007669"/>
    <property type="project" value="InterPro"/>
</dbReference>
<dbReference type="InterPro" id="IPR000189">
    <property type="entry name" value="Transglyc_AS"/>
</dbReference>
<evidence type="ECO:0000313" key="4">
    <source>
        <dbReference type="EMBL" id="TMO68330.1"/>
    </source>
</evidence>
<feature type="chain" id="PRO_5024416740" evidence="2">
    <location>
        <begin position="21"/>
        <end position="454"/>
    </location>
</feature>
<sequence>MKKLIAFVVSAHLLPISLYASQVQLDAELEQAMASWKASQQTVQDKDEFEQFKTQHFEQYDKYVEAHFAEFDAYRDNLILQWGDAQISSRSQYVHYAKDNNARLMVDFEQDQLVVSVKHSSKQDVSKAQAQQAFKNFLQENSALLTEFFQHHSIKDQQEAITKAQSYVVDNAKRATALITAKAQIKSQTLQQQQVIDKQFDTVLADNDDNTATSNVIDDQQDEEAAAQLKAKKQVIEALQVKRIKKLKESIKDLPKKSTDTVVTEFVITLPKNTLAQKRASGYVKQIQAQSKRFSIDNSLVLAVMHTESHFNPLAKSPIPAYGLMQVVPTSAGVDVNRFLYDIDEPMSGPYLYVTDNNIEAGTAYLHLLNERYLRHIEDPLSRKYCTIAAYNTGAGNVARVFNSDGSRNIKKASRVINSMSPELVLKTLQSRLPYDETKRYLDKVLSKEALYIQ</sequence>
<feature type="signal peptide" evidence="2">
    <location>
        <begin position="1"/>
        <end position="20"/>
    </location>
</feature>
<dbReference type="PROSITE" id="PS00922">
    <property type="entry name" value="TRANSGLYCOSYLASE"/>
    <property type="match status" value="1"/>
</dbReference>
<keyword evidence="2" id="KW-0732">Signal</keyword>
<dbReference type="PANTHER" id="PTHR37423:SF2">
    <property type="entry name" value="MEMBRANE-BOUND LYTIC MUREIN TRANSGLYCOSYLASE C"/>
    <property type="match status" value="1"/>
</dbReference>
<dbReference type="OrthoDB" id="5620293at2"/>
<organism evidence="4 5">
    <name type="scientific">Pseudoalteromonas aurantia</name>
    <dbReference type="NCBI Taxonomy" id="43654"/>
    <lineage>
        <taxon>Bacteria</taxon>
        <taxon>Pseudomonadati</taxon>
        <taxon>Pseudomonadota</taxon>
        <taxon>Gammaproteobacteria</taxon>
        <taxon>Alteromonadales</taxon>
        <taxon>Pseudoalteromonadaceae</taxon>
        <taxon>Pseudoalteromonas</taxon>
    </lineage>
</organism>
<dbReference type="GO" id="GO:0016020">
    <property type="term" value="C:membrane"/>
    <property type="evidence" value="ECO:0007669"/>
    <property type="project" value="InterPro"/>
</dbReference>
<evidence type="ECO:0000256" key="2">
    <source>
        <dbReference type="SAM" id="SignalP"/>
    </source>
</evidence>
<dbReference type="PANTHER" id="PTHR37423">
    <property type="entry name" value="SOLUBLE LYTIC MUREIN TRANSGLYCOSYLASE-RELATED"/>
    <property type="match status" value="1"/>
</dbReference>
<comment type="similarity">
    <text evidence="1">Belongs to the transglycosylase Slt family.</text>
</comment>
<evidence type="ECO:0000313" key="5">
    <source>
        <dbReference type="Proteomes" id="UP000307217"/>
    </source>
</evidence>
<evidence type="ECO:0000256" key="1">
    <source>
        <dbReference type="ARBA" id="ARBA00007734"/>
    </source>
</evidence>
<evidence type="ECO:0000259" key="3">
    <source>
        <dbReference type="Pfam" id="PF01464"/>
    </source>
</evidence>
<dbReference type="Gene3D" id="1.10.530.10">
    <property type="match status" value="1"/>
</dbReference>
<dbReference type="GO" id="GO:0000270">
    <property type="term" value="P:peptidoglycan metabolic process"/>
    <property type="evidence" value="ECO:0007669"/>
    <property type="project" value="InterPro"/>
</dbReference>
<name>A0A5S3V952_9GAMM</name>
<dbReference type="SUPFAM" id="SSF53955">
    <property type="entry name" value="Lysozyme-like"/>
    <property type="match status" value="1"/>
</dbReference>
<dbReference type="EMBL" id="PNBX01000040">
    <property type="protein sequence ID" value="TMO68330.1"/>
    <property type="molecule type" value="Genomic_DNA"/>
</dbReference>
<dbReference type="AlphaFoldDB" id="A0A5S3V952"/>
<gene>
    <name evidence="4" type="ORF">CWC19_10255</name>
</gene>
<dbReference type="InterPro" id="IPR023346">
    <property type="entry name" value="Lysozyme-like_dom_sf"/>
</dbReference>
<dbReference type="RefSeq" id="WP_138591793.1">
    <property type="nucleotide sequence ID" value="NZ_PNBX01000040.1"/>
</dbReference>
<accession>A0A5S3V952</accession>
<dbReference type="Proteomes" id="UP000307217">
    <property type="component" value="Unassembled WGS sequence"/>
</dbReference>
<comment type="caution">
    <text evidence="4">The sequence shown here is derived from an EMBL/GenBank/DDBJ whole genome shotgun (WGS) entry which is preliminary data.</text>
</comment>
<reference evidence="4 5" key="1">
    <citation type="submission" date="2018-01" db="EMBL/GenBank/DDBJ databases">
        <authorList>
            <person name="Paulsen S."/>
            <person name="Gram L.K."/>
        </authorList>
    </citation>
    <scope>NUCLEOTIDE SEQUENCE [LARGE SCALE GENOMIC DNA]</scope>
    <source>
        <strain evidence="4 5">S3790</strain>
    </source>
</reference>